<dbReference type="GO" id="GO:0005524">
    <property type="term" value="F:ATP binding"/>
    <property type="evidence" value="ECO:0007669"/>
    <property type="project" value="UniProtKB-KW"/>
</dbReference>
<comment type="catalytic activity">
    <reaction evidence="8">
        <text>L-threonyl-[protein] + ATP = O-phospho-L-threonyl-[protein] + ADP + H(+)</text>
        <dbReference type="Rhea" id="RHEA:46608"/>
        <dbReference type="Rhea" id="RHEA-COMP:11060"/>
        <dbReference type="Rhea" id="RHEA-COMP:11605"/>
        <dbReference type="ChEBI" id="CHEBI:15378"/>
        <dbReference type="ChEBI" id="CHEBI:30013"/>
        <dbReference type="ChEBI" id="CHEBI:30616"/>
        <dbReference type="ChEBI" id="CHEBI:61977"/>
        <dbReference type="ChEBI" id="CHEBI:456216"/>
        <dbReference type="EC" id="2.7.11.1"/>
    </reaction>
</comment>
<keyword evidence="5" id="KW-0547">Nucleotide-binding</keyword>
<dbReference type="PROSITE" id="PS50011">
    <property type="entry name" value="PROTEIN_KINASE_DOM"/>
    <property type="match status" value="1"/>
</dbReference>
<dbReference type="FunCoup" id="D8SPA3">
    <property type="interactions" value="258"/>
</dbReference>
<dbReference type="PANTHER" id="PTHR44329:SF277">
    <property type="entry name" value="SERINE_THREONINE-PROTEIN KINASE HT1-LIKE"/>
    <property type="match status" value="1"/>
</dbReference>
<dbReference type="Gramene" id="EFJ13748">
    <property type="protein sequence ID" value="EFJ13748"/>
    <property type="gene ID" value="SELMODRAFT_157107"/>
</dbReference>
<keyword evidence="4" id="KW-0808">Transferase</keyword>
<dbReference type="Pfam" id="PF07714">
    <property type="entry name" value="PK_Tyr_Ser-Thr"/>
    <property type="match status" value="1"/>
</dbReference>
<dbReference type="PIRSF" id="PIRSF000654">
    <property type="entry name" value="Integrin-linked_kinase"/>
    <property type="match status" value="1"/>
</dbReference>
<evidence type="ECO:0000256" key="2">
    <source>
        <dbReference type="ARBA" id="ARBA00012513"/>
    </source>
</evidence>
<feature type="domain" description="Protein kinase" evidence="10">
    <location>
        <begin position="4"/>
        <end position="263"/>
    </location>
</feature>
<keyword evidence="12" id="KW-1185">Reference proteome</keyword>
<reference evidence="11 12" key="1">
    <citation type="journal article" date="2011" name="Science">
        <title>The Selaginella genome identifies genetic changes associated with the evolution of vascular plants.</title>
        <authorList>
            <person name="Banks J.A."/>
            <person name="Nishiyama T."/>
            <person name="Hasebe M."/>
            <person name="Bowman J.L."/>
            <person name="Gribskov M."/>
            <person name="dePamphilis C."/>
            <person name="Albert V.A."/>
            <person name="Aono N."/>
            <person name="Aoyama T."/>
            <person name="Ambrose B.A."/>
            <person name="Ashton N.W."/>
            <person name="Axtell M.J."/>
            <person name="Barker E."/>
            <person name="Barker M.S."/>
            <person name="Bennetzen J.L."/>
            <person name="Bonawitz N.D."/>
            <person name="Chapple C."/>
            <person name="Cheng C."/>
            <person name="Correa L.G."/>
            <person name="Dacre M."/>
            <person name="DeBarry J."/>
            <person name="Dreyer I."/>
            <person name="Elias M."/>
            <person name="Engstrom E.M."/>
            <person name="Estelle M."/>
            <person name="Feng L."/>
            <person name="Finet C."/>
            <person name="Floyd S.K."/>
            <person name="Frommer W.B."/>
            <person name="Fujita T."/>
            <person name="Gramzow L."/>
            <person name="Gutensohn M."/>
            <person name="Harholt J."/>
            <person name="Hattori M."/>
            <person name="Heyl A."/>
            <person name="Hirai T."/>
            <person name="Hiwatashi Y."/>
            <person name="Ishikawa M."/>
            <person name="Iwata M."/>
            <person name="Karol K.G."/>
            <person name="Koehler B."/>
            <person name="Kolukisaoglu U."/>
            <person name="Kubo M."/>
            <person name="Kurata T."/>
            <person name="Lalonde S."/>
            <person name="Li K."/>
            <person name="Li Y."/>
            <person name="Litt A."/>
            <person name="Lyons E."/>
            <person name="Manning G."/>
            <person name="Maruyama T."/>
            <person name="Michael T.P."/>
            <person name="Mikami K."/>
            <person name="Miyazaki S."/>
            <person name="Morinaga S."/>
            <person name="Murata T."/>
            <person name="Mueller-Roeber B."/>
            <person name="Nelson D.R."/>
            <person name="Obara M."/>
            <person name="Oguri Y."/>
            <person name="Olmstead R.G."/>
            <person name="Onodera N."/>
            <person name="Petersen B.L."/>
            <person name="Pils B."/>
            <person name="Prigge M."/>
            <person name="Rensing S.A."/>
            <person name="Riano-Pachon D.M."/>
            <person name="Roberts A.W."/>
            <person name="Sato Y."/>
            <person name="Scheller H.V."/>
            <person name="Schulz B."/>
            <person name="Schulz C."/>
            <person name="Shakirov E.V."/>
            <person name="Shibagaki N."/>
            <person name="Shinohara N."/>
            <person name="Shippen D.E."/>
            <person name="Soerensen I."/>
            <person name="Sotooka R."/>
            <person name="Sugimoto N."/>
            <person name="Sugita M."/>
            <person name="Sumikawa N."/>
            <person name="Tanurdzic M."/>
            <person name="Theissen G."/>
            <person name="Ulvskov P."/>
            <person name="Wakazuki S."/>
            <person name="Weng J.K."/>
            <person name="Willats W.W."/>
            <person name="Wipf D."/>
            <person name="Wolf P.G."/>
            <person name="Yang L."/>
            <person name="Zimmer A.D."/>
            <person name="Zhu Q."/>
            <person name="Mitros T."/>
            <person name="Hellsten U."/>
            <person name="Loque D."/>
            <person name="Otillar R."/>
            <person name="Salamov A."/>
            <person name="Schmutz J."/>
            <person name="Shapiro H."/>
            <person name="Lindquist E."/>
            <person name="Lucas S."/>
            <person name="Rokhsar D."/>
            <person name="Grigoriev I.V."/>
        </authorList>
    </citation>
    <scope>NUCLEOTIDE SEQUENCE [LARGE SCALE GENOMIC DNA]</scope>
</reference>
<dbReference type="Proteomes" id="UP000001514">
    <property type="component" value="Unassembled WGS sequence"/>
</dbReference>
<dbReference type="PRINTS" id="PR00109">
    <property type="entry name" value="TYRKINASE"/>
</dbReference>
<sequence length="304" mass="34058">MTQLFLGHKFASGAHSRLYHGIYKGKAVAVKVMRQPDEDEEVSRMVDRQFAHEVSLLSRLHHRNIVQFVAACKKPPVYCVVTEYLAGGSLRGFLHKNEPSSLPLKVTLGMAMDIARGMEYIHSQRVIHGDLKSENLVLDGDMCVKITDFGVARCEADAPSVGKADVGTYRWMAPEMISGKNKCSTKVDVYSFGIVLWELVTGQVPFQEMQAVQVAYAVLHKDARPEVPENCPSALAALMRRCWSANPDKRPGFPEIVKTLEQLDDSSSKAMSYNTWHWPSERTKSFLGCFSRCKKCTPVRCNCK</sequence>
<organism evidence="12">
    <name type="scientific">Selaginella moellendorffii</name>
    <name type="common">Spikemoss</name>
    <dbReference type="NCBI Taxonomy" id="88036"/>
    <lineage>
        <taxon>Eukaryota</taxon>
        <taxon>Viridiplantae</taxon>
        <taxon>Streptophyta</taxon>
        <taxon>Embryophyta</taxon>
        <taxon>Tracheophyta</taxon>
        <taxon>Lycopodiopsida</taxon>
        <taxon>Selaginellales</taxon>
        <taxon>Selaginellaceae</taxon>
        <taxon>Selaginella</taxon>
    </lineage>
</organism>
<dbReference type="CDD" id="cd13999">
    <property type="entry name" value="STKc_MAP3K-like"/>
    <property type="match status" value="1"/>
</dbReference>
<dbReference type="AlphaFoldDB" id="D8SPA3"/>
<dbReference type="SMART" id="SM00220">
    <property type="entry name" value="S_TKc"/>
    <property type="match status" value="1"/>
</dbReference>
<dbReference type="PANTHER" id="PTHR44329">
    <property type="entry name" value="SERINE/THREONINE-PROTEIN KINASE TNNI3K-RELATED"/>
    <property type="match status" value="1"/>
</dbReference>
<dbReference type="HOGENOM" id="CLU_000288_7_35_1"/>
<proteinExistence type="inferred from homology"/>
<evidence type="ECO:0000259" key="10">
    <source>
        <dbReference type="PROSITE" id="PS50011"/>
    </source>
</evidence>
<name>D8SPA3_SELML</name>
<dbReference type="STRING" id="88036.D8SPA3"/>
<dbReference type="EC" id="2.7.11.1" evidence="2"/>
<dbReference type="PROSITE" id="PS00108">
    <property type="entry name" value="PROTEIN_KINASE_ST"/>
    <property type="match status" value="1"/>
</dbReference>
<comment type="catalytic activity">
    <reaction evidence="9">
        <text>L-seryl-[protein] + ATP = O-phospho-L-seryl-[protein] + ADP + H(+)</text>
        <dbReference type="Rhea" id="RHEA:17989"/>
        <dbReference type="Rhea" id="RHEA-COMP:9863"/>
        <dbReference type="Rhea" id="RHEA-COMP:11604"/>
        <dbReference type="ChEBI" id="CHEBI:15378"/>
        <dbReference type="ChEBI" id="CHEBI:29999"/>
        <dbReference type="ChEBI" id="CHEBI:30616"/>
        <dbReference type="ChEBI" id="CHEBI:83421"/>
        <dbReference type="ChEBI" id="CHEBI:456216"/>
        <dbReference type="EC" id="2.7.11.1"/>
    </reaction>
</comment>
<evidence type="ECO:0000256" key="5">
    <source>
        <dbReference type="ARBA" id="ARBA00022741"/>
    </source>
</evidence>
<evidence type="ECO:0000256" key="3">
    <source>
        <dbReference type="ARBA" id="ARBA00022527"/>
    </source>
</evidence>
<dbReference type="InterPro" id="IPR000719">
    <property type="entry name" value="Prot_kinase_dom"/>
</dbReference>
<dbReference type="Gene3D" id="3.30.200.20">
    <property type="entry name" value="Phosphorylase Kinase, domain 1"/>
    <property type="match status" value="1"/>
</dbReference>
<evidence type="ECO:0000256" key="9">
    <source>
        <dbReference type="ARBA" id="ARBA00048679"/>
    </source>
</evidence>
<evidence type="ECO:0000256" key="6">
    <source>
        <dbReference type="ARBA" id="ARBA00022777"/>
    </source>
</evidence>
<comment type="similarity">
    <text evidence="1">Belongs to the protein kinase superfamily. TKL Ser/Thr protein kinase family. RAF subfamily.</text>
</comment>
<dbReference type="KEGG" id="smo:SELMODRAFT_157107"/>
<protein>
    <recommendedName>
        <fullName evidence="2">non-specific serine/threonine protein kinase</fullName>
        <ecNumber evidence="2">2.7.11.1</ecNumber>
    </recommendedName>
</protein>
<evidence type="ECO:0000256" key="7">
    <source>
        <dbReference type="ARBA" id="ARBA00022840"/>
    </source>
</evidence>
<dbReference type="GO" id="GO:0007165">
    <property type="term" value="P:signal transduction"/>
    <property type="evidence" value="ECO:0000318"/>
    <property type="project" value="GO_Central"/>
</dbReference>
<keyword evidence="6" id="KW-0418">Kinase</keyword>
<evidence type="ECO:0000313" key="11">
    <source>
        <dbReference type="EMBL" id="EFJ13748.1"/>
    </source>
</evidence>
<evidence type="ECO:0000256" key="8">
    <source>
        <dbReference type="ARBA" id="ARBA00047899"/>
    </source>
</evidence>
<dbReference type="FunFam" id="3.30.200.20:FF:000060">
    <property type="entry name" value="Serine/threonine-protein kinase isoform 1"/>
    <property type="match status" value="1"/>
</dbReference>
<keyword evidence="3" id="KW-0723">Serine/threonine-protein kinase</keyword>
<gene>
    <name evidence="11" type="ORF">SELMODRAFT_157107</name>
</gene>
<dbReference type="InterPro" id="IPR011009">
    <property type="entry name" value="Kinase-like_dom_sf"/>
</dbReference>
<accession>D8SPA3</accession>
<dbReference type="GO" id="GO:0004674">
    <property type="term" value="F:protein serine/threonine kinase activity"/>
    <property type="evidence" value="ECO:0000318"/>
    <property type="project" value="GO_Central"/>
</dbReference>
<dbReference type="InParanoid" id="D8SPA3"/>
<dbReference type="EMBL" id="GL377631">
    <property type="protein sequence ID" value="EFJ13748.1"/>
    <property type="molecule type" value="Genomic_DNA"/>
</dbReference>
<dbReference type="eggNOG" id="KOG0192">
    <property type="taxonomic scope" value="Eukaryota"/>
</dbReference>
<dbReference type="Gene3D" id="1.10.510.10">
    <property type="entry name" value="Transferase(Phosphotransferase) domain 1"/>
    <property type="match status" value="1"/>
</dbReference>
<evidence type="ECO:0000256" key="1">
    <source>
        <dbReference type="ARBA" id="ARBA00010507"/>
    </source>
</evidence>
<dbReference type="OMA" id="WQMTTKE"/>
<keyword evidence="7" id="KW-0067">ATP-binding</keyword>
<evidence type="ECO:0000256" key="4">
    <source>
        <dbReference type="ARBA" id="ARBA00022679"/>
    </source>
</evidence>
<dbReference type="InterPro" id="IPR051681">
    <property type="entry name" value="Ser/Thr_Kinases-Pseudokinases"/>
</dbReference>
<dbReference type="InterPro" id="IPR001245">
    <property type="entry name" value="Ser-Thr/Tyr_kinase_cat_dom"/>
</dbReference>
<dbReference type="InterPro" id="IPR008271">
    <property type="entry name" value="Ser/Thr_kinase_AS"/>
</dbReference>
<evidence type="ECO:0000313" key="12">
    <source>
        <dbReference type="Proteomes" id="UP000001514"/>
    </source>
</evidence>
<dbReference type="SUPFAM" id="SSF56112">
    <property type="entry name" value="Protein kinase-like (PK-like)"/>
    <property type="match status" value="1"/>
</dbReference>